<comment type="catalytic activity">
    <reaction evidence="7">
        <text>(2R)-O-phospho-3-sulfolactate + H2O = (2R)-3-sulfolactate + phosphate</text>
        <dbReference type="Rhea" id="RHEA:23416"/>
        <dbReference type="ChEBI" id="CHEBI:15377"/>
        <dbReference type="ChEBI" id="CHEBI:15597"/>
        <dbReference type="ChEBI" id="CHEBI:43474"/>
        <dbReference type="ChEBI" id="CHEBI:58738"/>
        <dbReference type="EC" id="3.1.3.71"/>
    </reaction>
</comment>
<dbReference type="Proteomes" id="UP000316714">
    <property type="component" value="Unassembled WGS sequence"/>
</dbReference>
<evidence type="ECO:0000256" key="4">
    <source>
        <dbReference type="ARBA" id="ARBA00021948"/>
    </source>
</evidence>
<sequence>MTSLPDLSVHYLPQFVAEHDFVGGTVVVIDLLRASTTICHALAAGAREVTPFVEVDDLLRAADGRDRAGLLLGGERGGELIEGFDLGNSPRDYTPEVVFGKQILFTTSNGTRALHHARLAAKVAVGCLANLSALTESLSHDVDVHLLCAGTNGHVSREDILAAGAIAYELTNNDRPARRLNDAAESARGEWQELLTTARSADRTADEQLAVELRDTPHGKTLIKLGFETDLALCARRDAAALAPIYDPRSGRITAV</sequence>
<evidence type="ECO:0000256" key="6">
    <source>
        <dbReference type="ARBA" id="ARBA00022842"/>
    </source>
</evidence>
<accession>A0A5C5UWR5</accession>
<dbReference type="InterPro" id="IPR036702">
    <property type="entry name" value="ComB-like_sf"/>
</dbReference>
<evidence type="ECO:0000313" key="8">
    <source>
        <dbReference type="EMBL" id="TWT30299.1"/>
    </source>
</evidence>
<protein>
    <recommendedName>
        <fullName evidence="4">Probable 2-phosphosulfolactate phosphatase</fullName>
        <ecNumber evidence="3">3.1.3.71</ecNumber>
    </recommendedName>
</protein>
<comment type="cofactor">
    <cofactor evidence="1">
        <name>Mg(2+)</name>
        <dbReference type="ChEBI" id="CHEBI:18420"/>
    </cofactor>
</comment>
<evidence type="ECO:0000256" key="3">
    <source>
        <dbReference type="ARBA" id="ARBA00012953"/>
    </source>
</evidence>
<dbReference type="PANTHER" id="PTHR37311:SF1">
    <property type="entry name" value="2-PHOSPHOSULFOLACTATE PHOSPHATASE-RELATED"/>
    <property type="match status" value="1"/>
</dbReference>
<dbReference type="Pfam" id="PF04029">
    <property type="entry name" value="2-ph_phosp"/>
    <property type="match status" value="1"/>
</dbReference>
<keyword evidence="5 8" id="KW-0378">Hydrolase</keyword>
<dbReference type="EC" id="3.1.3.71" evidence="3"/>
<dbReference type="InterPro" id="IPR005238">
    <property type="entry name" value="ComB-like"/>
</dbReference>
<comment type="similarity">
    <text evidence="2">Belongs to the ComB family.</text>
</comment>
<name>A0A5C5UWR5_9BACT</name>
<keyword evidence="6" id="KW-0460">Magnesium</keyword>
<dbReference type="SUPFAM" id="SSF142823">
    <property type="entry name" value="ComB-like"/>
    <property type="match status" value="1"/>
</dbReference>
<dbReference type="GO" id="GO:0050532">
    <property type="term" value="F:2-phosphosulfolactate phosphatase activity"/>
    <property type="evidence" value="ECO:0007669"/>
    <property type="project" value="UniProtKB-EC"/>
</dbReference>
<evidence type="ECO:0000256" key="5">
    <source>
        <dbReference type="ARBA" id="ARBA00022801"/>
    </source>
</evidence>
<keyword evidence="9" id="KW-1185">Reference proteome</keyword>
<gene>
    <name evidence="8" type="primary">comB</name>
    <name evidence="8" type="ORF">KOR34_48570</name>
</gene>
<evidence type="ECO:0000256" key="7">
    <source>
        <dbReference type="ARBA" id="ARBA00033711"/>
    </source>
</evidence>
<reference evidence="8 9" key="1">
    <citation type="submission" date="2019-02" db="EMBL/GenBank/DDBJ databases">
        <title>Deep-cultivation of Planctomycetes and their phenomic and genomic characterization uncovers novel biology.</title>
        <authorList>
            <person name="Wiegand S."/>
            <person name="Jogler M."/>
            <person name="Boedeker C."/>
            <person name="Pinto D."/>
            <person name="Vollmers J."/>
            <person name="Rivas-Marin E."/>
            <person name="Kohn T."/>
            <person name="Peeters S.H."/>
            <person name="Heuer A."/>
            <person name="Rast P."/>
            <person name="Oberbeckmann S."/>
            <person name="Bunk B."/>
            <person name="Jeske O."/>
            <person name="Meyerdierks A."/>
            <person name="Storesund J.E."/>
            <person name="Kallscheuer N."/>
            <person name="Luecker S."/>
            <person name="Lage O.M."/>
            <person name="Pohl T."/>
            <person name="Merkel B.J."/>
            <person name="Hornburger P."/>
            <person name="Mueller R.-W."/>
            <person name="Bruemmer F."/>
            <person name="Labrenz M."/>
            <person name="Spormann A.M."/>
            <person name="Op Den Camp H."/>
            <person name="Overmann J."/>
            <person name="Amann R."/>
            <person name="Jetten M.S.M."/>
            <person name="Mascher T."/>
            <person name="Medema M.H."/>
            <person name="Devos D.P."/>
            <person name="Kaster A.-K."/>
            <person name="Ovreas L."/>
            <person name="Rohde M."/>
            <person name="Galperin M.Y."/>
            <person name="Jogler C."/>
        </authorList>
    </citation>
    <scope>NUCLEOTIDE SEQUENCE [LARGE SCALE GENOMIC DNA]</scope>
    <source>
        <strain evidence="8 9">KOR34</strain>
    </source>
</reference>
<dbReference type="GO" id="GO:0050545">
    <property type="term" value="F:sulfopyruvate decarboxylase activity"/>
    <property type="evidence" value="ECO:0007669"/>
    <property type="project" value="TreeGrafter"/>
</dbReference>
<dbReference type="EMBL" id="SIHJ01000005">
    <property type="protein sequence ID" value="TWT30299.1"/>
    <property type="molecule type" value="Genomic_DNA"/>
</dbReference>
<dbReference type="AlphaFoldDB" id="A0A5C5UWR5"/>
<organism evidence="8 9">
    <name type="scientific">Posidoniimonas corsicana</name>
    <dbReference type="NCBI Taxonomy" id="1938618"/>
    <lineage>
        <taxon>Bacteria</taxon>
        <taxon>Pseudomonadati</taxon>
        <taxon>Planctomycetota</taxon>
        <taxon>Planctomycetia</taxon>
        <taxon>Pirellulales</taxon>
        <taxon>Lacipirellulaceae</taxon>
        <taxon>Posidoniimonas</taxon>
    </lineage>
</organism>
<dbReference type="Gene3D" id="3.90.1560.10">
    <property type="entry name" value="ComB-like"/>
    <property type="match status" value="1"/>
</dbReference>
<evidence type="ECO:0000256" key="1">
    <source>
        <dbReference type="ARBA" id="ARBA00001946"/>
    </source>
</evidence>
<comment type="caution">
    <text evidence="8">The sequence shown here is derived from an EMBL/GenBank/DDBJ whole genome shotgun (WGS) entry which is preliminary data.</text>
</comment>
<evidence type="ECO:0000256" key="2">
    <source>
        <dbReference type="ARBA" id="ARBA00009997"/>
    </source>
</evidence>
<dbReference type="PANTHER" id="PTHR37311">
    <property type="entry name" value="2-PHOSPHOSULFOLACTATE PHOSPHATASE-RELATED"/>
    <property type="match status" value="1"/>
</dbReference>
<dbReference type="RefSeq" id="WP_197531705.1">
    <property type="nucleotide sequence ID" value="NZ_SIHJ01000005.1"/>
</dbReference>
<evidence type="ECO:0000313" key="9">
    <source>
        <dbReference type="Proteomes" id="UP000316714"/>
    </source>
</evidence>
<proteinExistence type="inferred from homology"/>
<dbReference type="GO" id="GO:0000287">
    <property type="term" value="F:magnesium ion binding"/>
    <property type="evidence" value="ECO:0007669"/>
    <property type="project" value="InterPro"/>
</dbReference>